<evidence type="ECO:0000313" key="8">
    <source>
        <dbReference type="Proteomes" id="UP001221189"/>
    </source>
</evidence>
<evidence type="ECO:0000256" key="4">
    <source>
        <dbReference type="HAMAP-Rule" id="MF_02071"/>
    </source>
</evidence>
<reference evidence="7 8" key="1">
    <citation type="submission" date="2022-10" db="EMBL/GenBank/DDBJ databases">
        <title>Paucibacter sp. hw1 Genome sequencing.</title>
        <authorList>
            <person name="Park S."/>
        </authorList>
    </citation>
    <scope>NUCLEOTIDE SEQUENCE [LARGE SCALE GENOMIC DNA]</scope>
    <source>
        <strain evidence="8">hw1</strain>
    </source>
</reference>
<comment type="function">
    <text evidence="4">Lytic transglycosylase with a strong preference for naked glycan strands that lack stem peptides.</text>
</comment>
<keyword evidence="4" id="KW-0564">Palmitate</keyword>
<keyword evidence="4" id="KW-1003">Cell membrane</keyword>
<comment type="similarity">
    <text evidence="4 5">Belongs to the RlpA family.</text>
</comment>
<evidence type="ECO:0000256" key="2">
    <source>
        <dbReference type="ARBA" id="ARBA00023239"/>
    </source>
</evidence>
<dbReference type="Gene3D" id="2.40.40.10">
    <property type="entry name" value="RlpA-like domain"/>
    <property type="match status" value="1"/>
</dbReference>
<comment type="subcellular location">
    <subcellularLocation>
        <location evidence="4">Cell membrane</location>
        <topology evidence="4">Lipid-anchor</topology>
    </subcellularLocation>
</comment>
<evidence type="ECO:0000256" key="5">
    <source>
        <dbReference type="RuleBase" id="RU003495"/>
    </source>
</evidence>
<dbReference type="EC" id="4.2.2.-" evidence="4"/>
<dbReference type="CDD" id="cd22268">
    <property type="entry name" value="DPBB_RlpA-like"/>
    <property type="match status" value="1"/>
</dbReference>
<dbReference type="Pfam" id="PF05036">
    <property type="entry name" value="SPOR"/>
    <property type="match status" value="1"/>
</dbReference>
<keyword evidence="1" id="KW-0732">Signal</keyword>
<keyword evidence="3 4" id="KW-0961">Cell wall biogenesis/degradation</keyword>
<dbReference type="InterPro" id="IPR034718">
    <property type="entry name" value="RlpA"/>
</dbReference>
<evidence type="ECO:0000259" key="6">
    <source>
        <dbReference type="PROSITE" id="PS51724"/>
    </source>
</evidence>
<dbReference type="SUPFAM" id="SSF50685">
    <property type="entry name" value="Barwin-like endoglucanases"/>
    <property type="match status" value="1"/>
</dbReference>
<dbReference type="InterPro" id="IPR012997">
    <property type="entry name" value="RplA"/>
</dbReference>
<dbReference type="Proteomes" id="UP001221189">
    <property type="component" value="Unassembled WGS sequence"/>
</dbReference>
<proteinExistence type="inferred from homology"/>
<name>A0ABT5KHK1_9BURK</name>
<gene>
    <name evidence="4" type="primary">rlpA</name>
    <name evidence="7" type="ORF">PRZ03_11975</name>
</gene>
<dbReference type="PANTHER" id="PTHR34183:SF1">
    <property type="entry name" value="ENDOLYTIC PEPTIDOGLYCAN TRANSGLYCOSYLASE RLPA"/>
    <property type="match status" value="1"/>
</dbReference>
<keyword evidence="8" id="KW-1185">Reference proteome</keyword>
<feature type="domain" description="SPOR" evidence="6">
    <location>
        <begin position="240"/>
        <end position="319"/>
    </location>
</feature>
<dbReference type="HAMAP" id="MF_02071">
    <property type="entry name" value="RlpA"/>
    <property type="match status" value="1"/>
</dbReference>
<dbReference type="NCBIfam" id="TIGR00413">
    <property type="entry name" value="rlpA"/>
    <property type="match status" value="1"/>
</dbReference>
<dbReference type="PROSITE" id="PS51257">
    <property type="entry name" value="PROKAR_LIPOPROTEIN"/>
    <property type="match status" value="1"/>
</dbReference>
<dbReference type="SUPFAM" id="SSF110997">
    <property type="entry name" value="Sporulation related repeat"/>
    <property type="match status" value="1"/>
</dbReference>
<dbReference type="InterPro" id="IPR036908">
    <property type="entry name" value="RlpA-like_sf"/>
</dbReference>
<dbReference type="InterPro" id="IPR036680">
    <property type="entry name" value="SPOR-like_sf"/>
</dbReference>
<dbReference type="Pfam" id="PF03330">
    <property type="entry name" value="DPBB_1"/>
    <property type="match status" value="1"/>
</dbReference>
<dbReference type="InterPro" id="IPR007730">
    <property type="entry name" value="SPOR-like_dom"/>
</dbReference>
<evidence type="ECO:0000313" key="7">
    <source>
        <dbReference type="EMBL" id="MDC8772291.1"/>
    </source>
</evidence>
<dbReference type="PANTHER" id="PTHR34183">
    <property type="entry name" value="ENDOLYTIC PEPTIDOGLYCAN TRANSGLYCOSYLASE RLPA"/>
    <property type="match status" value="1"/>
</dbReference>
<dbReference type="EMBL" id="JAQQXT010000006">
    <property type="protein sequence ID" value="MDC8772291.1"/>
    <property type="molecule type" value="Genomic_DNA"/>
</dbReference>
<dbReference type="Gene3D" id="3.30.70.1070">
    <property type="entry name" value="Sporulation related repeat"/>
    <property type="match status" value="1"/>
</dbReference>
<comment type="caution">
    <text evidence="7">The sequence shown here is derived from an EMBL/GenBank/DDBJ whole genome shotgun (WGS) entry which is preliminary data.</text>
</comment>
<sequence>MSRILRFCQDSVCQSLMPLLVAAAFGLGGCASRSPLTPAYSDKDGPEAIIPPNLQQVPNALPQLEPIRKGGPNKPYEVLGQRYEPITEDKPLSERGLASWYGKKFHGRSTSSGEIYNMYAMTAAHPTMPIPSYARVRNPSNGREVLVRINDRGPFHSTRIIDLSYTAALKLDILRGVTPVEVERITFEDIRTGAWRRGSGDEIAPLGDAPVFAAAQPVGAPQPDSIKTLAPTVPVVTSPRHAAPGFWVQMGAYAKLDGAEQFRQKLLVELDWMAPLLAVFKDGGLHRLQAGPFSSRDDARQAAERVKHALNMNALVVERR</sequence>
<organism evidence="7 8">
    <name type="scientific">Roseateles albus</name>
    <dbReference type="NCBI Taxonomy" id="2987525"/>
    <lineage>
        <taxon>Bacteria</taxon>
        <taxon>Pseudomonadati</taxon>
        <taxon>Pseudomonadota</taxon>
        <taxon>Betaproteobacteria</taxon>
        <taxon>Burkholderiales</taxon>
        <taxon>Sphaerotilaceae</taxon>
        <taxon>Roseateles</taxon>
    </lineage>
</organism>
<keyword evidence="4" id="KW-0449">Lipoprotein</keyword>
<dbReference type="PROSITE" id="PS51724">
    <property type="entry name" value="SPOR"/>
    <property type="match status" value="1"/>
</dbReference>
<dbReference type="InterPro" id="IPR009009">
    <property type="entry name" value="RlpA-like_DPBB"/>
</dbReference>
<evidence type="ECO:0000256" key="1">
    <source>
        <dbReference type="ARBA" id="ARBA00022729"/>
    </source>
</evidence>
<accession>A0ABT5KHK1</accession>
<keyword evidence="2 4" id="KW-0456">Lyase</keyword>
<evidence type="ECO:0000256" key="3">
    <source>
        <dbReference type="ARBA" id="ARBA00023316"/>
    </source>
</evidence>
<protein>
    <recommendedName>
        <fullName evidence="4">Endolytic peptidoglycan transglycosylase RlpA</fullName>
        <ecNumber evidence="4">4.2.2.-</ecNumber>
    </recommendedName>
</protein>
<keyword evidence="4" id="KW-0472">Membrane</keyword>